<comment type="caution">
    <text evidence="1">The sequence shown here is derived from an EMBL/GenBank/DDBJ whole genome shotgun (WGS) entry which is preliminary data.</text>
</comment>
<dbReference type="AlphaFoldDB" id="A0A9E4K9G1"/>
<evidence type="ECO:0000313" key="1">
    <source>
        <dbReference type="EMBL" id="MCG7944939.1"/>
    </source>
</evidence>
<name>A0A9E4K9G1_9GAMM</name>
<dbReference type="EMBL" id="JAEPCM010000016">
    <property type="protein sequence ID" value="MCG7944939.1"/>
    <property type="molecule type" value="Genomic_DNA"/>
</dbReference>
<sequence>MKLIREDIDFSEMEVITEEVNGKKSLHITGPFLQAEKVNRNGRVYPQRVMDGAVQKYIKEYVKKNRALGELNHPAEPIVNPERAAIMTKSLRKEGNFYVGKAKVLSTPMGQIVENLLDDGVTIGVSSRGLGSLKASNGINEVQEDFMLTTAADVVFDPSAQTAFVEGVYEAKEWIMESGSLRSIDMEQQRERLIKAKAAELRETKLALFENFLRNIEINK</sequence>
<proteinExistence type="predicted"/>
<dbReference type="Proteomes" id="UP000886667">
    <property type="component" value="Unassembled WGS sequence"/>
</dbReference>
<gene>
    <name evidence="1" type="ORF">JAZ07_01180</name>
</gene>
<accession>A0A9E4K9G1</accession>
<evidence type="ECO:0000313" key="2">
    <source>
        <dbReference type="Proteomes" id="UP000886667"/>
    </source>
</evidence>
<dbReference type="InterPro" id="IPR005082">
    <property type="entry name" value="Peptidase_U9_T4_prohead"/>
</dbReference>
<dbReference type="Pfam" id="PF03420">
    <property type="entry name" value="Peptidase_S77"/>
    <property type="match status" value="1"/>
</dbReference>
<reference evidence="1" key="1">
    <citation type="journal article" date="2021" name="Proc. Natl. Acad. Sci. U.S.A.">
        <title>Global biogeography of chemosynthetic symbionts reveals both localized and globally distributed symbiont groups. .</title>
        <authorList>
            <person name="Osvatic J.T."/>
            <person name="Wilkins L.G.E."/>
            <person name="Leibrecht L."/>
            <person name="Leray M."/>
            <person name="Zauner S."/>
            <person name="Polzin J."/>
            <person name="Camacho Y."/>
            <person name="Gros O."/>
            <person name="van Gils J.A."/>
            <person name="Eisen J.A."/>
            <person name="Petersen J.M."/>
            <person name="Yuen B."/>
        </authorList>
    </citation>
    <scope>NUCLEOTIDE SEQUENCE</scope>
    <source>
        <strain evidence="1">MAGclacostrist064TRANS</strain>
    </source>
</reference>
<organism evidence="1 2">
    <name type="scientific">Candidatus Thiodiazotropha taylori</name>
    <dbReference type="NCBI Taxonomy" id="2792791"/>
    <lineage>
        <taxon>Bacteria</taxon>
        <taxon>Pseudomonadati</taxon>
        <taxon>Pseudomonadota</taxon>
        <taxon>Gammaproteobacteria</taxon>
        <taxon>Chromatiales</taxon>
        <taxon>Sedimenticolaceae</taxon>
        <taxon>Candidatus Thiodiazotropha</taxon>
    </lineage>
</organism>
<protein>
    <submittedName>
        <fullName evidence="1">Primosomal protein</fullName>
    </submittedName>
</protein>